<dbReference type="GO" id="GO:0015086">
    <property type="term" value="F:cadmium ion transmembrane transporter activity"/>
    <property type="evidence" value="ECO:0007669"/>
    <property type="project" value="TreeGrafter"/>
</dbReference>
<evidence type="ECO:0000256" key="1">
    <source>
        <dbReference type="ARBA" id="ARBA00004141"/>
    </source>
</evidence>
<keyword evidence="2" id="KW-0813">Transport</keyword>
<name>A0A8J7G5Y5_9ACTN</name>
<gene>
    <name evidence="7" type="ORF">IW245_000477</name>
</gene>
<reference evidence="7" key="1">
    <citation type="submission" date="2020-11" db="EMBL/GenBank/DDBJ databases">
        <title>Sequencing the genomes of 1000 actinobacteria strains.</title>
        <authorList>
            <person name="Klenk H.-P."/>
        </authorList>
    </citation>
    <scope>NUCLEOTIDE SEQUENCE</scope>
    <source>
        <strain evidence="7">DSM 45356</strain>
    </source>
</reference>
<keyword evidence="5 6" id="KW-0472">Membrane</keyword>
<feature type="transmembrane region" description="Helical" evidence="6">
    <location>
        <begin position="317"/>
        <end position="335"/>
    </location>
</feature>
<evidence type="ECO:0000256" key="5">
    <source>
        <dbReference type="ARBA" id="ARBA00023136"/>
    </source>
</evidence>
<proteinExistence type="predicted"/>
<dbReference type="GO" id="GO:0005886">
    <property type="term" value="C:plasma membrane"/>
    <property type="evidence" value="ECO:0007669"/>
    <property type="project" value="TreeGrafter"/>
</dbReference>
<accession>A0A8J7G5Y5</accession>
<evidence type="ECO:0000256" key="3">
    <source>
        <dbReference type="ARBA" id="ARBA00022692"/>
    </source>
</evidence>
<comment type="subcellular location">
    <subcellularLocation>
        <location evidence="1">Membrane</location>
        <topology evidence="1">Multi-pass membrane protein</topology>
    </subcellularLocation>
</comment>
<protein>
    <submittedName>
        <fullName evidence="7">NRAMP (Natural resistance-associated macrophage protein)-like metal ion transporter</fullName>
    </submittedName>
</protein>
<feature type="transmembrane region" description="Helical" evidence="6">
    <location>
        <begin position="144"/>
        <end position="163"/>
    </location>
</feature>
<dbReference type="GO" id="GO:0005384">
    <property type="term" value="F:manganese ion transmembrane transporter activity"/>
    <property type="evidence" value="ECO:0007669"/>
    <property type="project" value="TreeGrafter"/>
</dbReference>
<dbReference type="RefSeq" id="WP_197001540.1">
    <property type="nucleotide sequence ID" value="NZ_BONS01000033.1"/>
</dbReference>
<evidence type="ECO:0000256" key="6">
    <source>
        <dbReference type="SAM" id="Phobius"/>
    </source>
</evidence>
<feature type="transmembrane region" description="Helical" evidence="6">
    <location>
        <begin position="224"/>
        <end position="246"/>
    </location>
</feature>
<evidence type="ECO:0000313" key="7">
    <source>
        <dbReference type="EMBL" id="MBG6134283.1"/>
    </source>
</evidence>
<comment type="caution">
    <text evidence="7">The sequence shown here is derived from an EMBL/GenBank/DDBJ whole genome shotgun (WGS) entry which is preliminary data.</text>
</comment>
<dbReference type="Pfam" id="PF01566">
    <property type="entry name" value="Nramp"/>
    <property type="match status" value="1"/>
</dbReference>
<feature type="transmembrane region" description="Helical" evidence="6">
    <location>
        <begin position="384"/>
        <end position="404"/>
    </location>
</feature>
<feature type="transmembrane region" description="Helical" evidence="6">
    <location>
        <begin position="183"/>
        <end position="203"/>
    </location>
</feature>
<feature type="transmembrane region" description="Helical" evidence="6">
    <location>
        <begin position="115"/>
        <end position="132"/>
    </location>
</feature>
<keyword evidence="4 6" id="KW-1133">Transmembrane helix</keyword>
<dbReference type="AlphaFoldDB" id="A0A8J7G5Y5"/>
<keyword evidence="8" id="KW-1185">Reference proteome</keyword>
<feature type="transmembrane region" description="Helical" evidence="6">
    <location>
        <begin position="42"/>
        <end position="65"/>
    </location>
</feature>
<evidence type="ECO:0000256" key="4">
    <source>
        <dbReference type="ARBA" id="ARBA00022989"/>
    </source>
</evidence>
<dbReference type="PANTHER" id="PTHR11706">
    <property type="entry name" value="SOLUTE CARRIER PROTEIN FAMILY 11 MEMBER"/>
    <property type="match status" value="1"/>
</dbReference>
<sequence>MRKRLWAVFAVAGPGLLAGLSDDDPAGITTYSVLGADHGYRLLWVLLASTVALIMFHNLAARLGVVTGQGMAGLIRQQYGVRAGVGALAALVVANVGTTVAEFAGIAAGWELFGVRRQIAVPLTALIIIVLVRRGSFRIVERVLLALSAVFVSYIVAGFLAGPDWGAAATGLVVPTMPLTRDAVYITVATIGTTLAPWGLSFVQSYVLDKHLTPHDLRASRYDLVTGSVLTGVIGLFVVVACAATLHKQGHTITDAADAAAALRPLAGDLAGTVFAIGLIGSAMLAAAILPLSTGYSVTDVFGRPAALNDTPRADPLFYGTTLTVTVLGAALVLIPGAPLVPILVGTQILNAVALPPLLIYLYRLGRDRDLMGPFATGRRMATAQFAMIVALSFCVLALLFFSFL</sequence>
<dbReference type="EMBL" id="JADOUF010000001">
    <property type="protein sequence ID" value="MBG6134283.1"/>
    <property type="molecule type" value="Genomic_DNA"/>
</dbReference>
<feature type="transmembrane region" description="Helical" evidence="6">
    <location>
        <begin position="85"/>
        <end position="109"/>
    </location>
</feature>
<feature type="transmembrane region" description="Helical" evidence="6">
    <location>
        <begin position="274"/>
        <end position="296"/>
    </location>
</feature>
<evidence type="ECO:0000313" key="8">
    <source>
        <dbReference type="Proteomes" id="UP000622552"/>
    </source>
</evidence>
<organism evidence="7 8">
    <name type="scientific">Longispora fulva</name>
    <dbReference type="NCBI Taxonomy" id="619741"/>
    <lineage>
        <taxon>Bacteria</taxon>
        <taxon>Bacillati</taxon>
        <taxon>Actinomycetota</taxon>
        <taxon>Actinomycetes</taxon>
        <taxon>Micromonosporales</taxon>
        <taxon>Micromonosporaceae</taxon>
        <taxon>Longispora</taxon>
    </lineage>
</organism>
<feature type="transmembrane region" description="Helical" evidence="6">
    <location>
        <begin position="341"/>
        <end position="363"/>
    </location>
</feature>
<dbReference type="InterPro" id="IPR001046">
    <property type="entry name" value="NRAMP_fam"/>
</dbReference>
<dbReference type="GO" id="GO:0034755">
    <property type="term" value="P:iron ion transmembrane transport"/>
    <property type="evidence" value="ECO:0007669"/>
    <property type="project" value="TreeGrafter"/>
</dbReference>
<dbReference type="PANTHER" id="PTHR11706:SF33">
    <property type="entry name" value="NATURAL RESISTANCE-ASSOCIATED MACROPHAGE PROTEIN 2"/>
    <property type="match status" value="1"/>
</dbReference>
<evidence type="ECO:0000256" key="2">
    <source>
        <dbReference type="ARBA" id="ARBA00022448"/>
    </source>
</evidence>
<dbReference type="Proteomes" id="UP000622552">
    <property type="component" value="Unassembled WGS sequence"/>
</dbReference>
<keyword evidence="3 6" id="KW-0812">Transmembrane</keyword>